<dbReference type="KEGG" id="glj:GKIL_4416"/>
<dbReference type="GO" id="GO:0003887">
    <property type="term" value="F:DNA-directed DNA polymerase activity"/>
    <property type="evidence" value="ECO:0007669"/>
    <property type="project" value="UniProtKB-KW"/>
</dbReference>
<dbReference type="eggNOG" id="COG1466">
    <property type="taxonomic scope" value="Bacteria"/>
</dbReference>
<dbReference type="GO" id="GO:0006261">
    <property type="term" value="P:DNA-templated DNA replication"/>
    <property type="evidence" value="ECO:0007669"/>
    <property type="project" value="TreeGrafter"/>
</dbReference>
<evidence type="ECO:0000313" key="11">
    <source>
        <dbReference type="EMBL" id="AGY60662.1"/>
    </source>
</evidence>
<dbReference type="Pfam" id="PF06144">
    <property type="entry name" value="DNA_pol3_delta"/>
    <property type="match status" value="1"/>
</dbReference>
<dbReference type="PANTHER" id="PTHR34388">
    <property type="entry name" value="DNA POLYMERASE III SUBUNIT DELTA"/>
    <property type="match status" value="1"/>
</dbReference>
<dbReference type="STRING" id="1183438.GKIL_4416"/>
<dbReference type="GO" id="GO:0003677">
    <property type="term" value="F:DNA binding"/>
    <property type="evidence" value="ECO:0007669"/>
    <property type="project" value="InterPro"/>
</dbReference>
<dbReference type="PANTHER" id="PTHR34388:SF1">
    <property type="entry name" value="DNA POLYMERASE III SUBUNIT DELTA"/>
    <property type="match status" value="1"/>
</dbReference>
<evidence type="ECO:0000256" key="7">
    <source>
        <dbReference type="ARBA" id="ARBA00034754"/>
    </source>
</evidence>
<feature type="domain" description="DNA polymerase III delta subunit-like C-terminal" evidence="10">
    <location>
        <begin position="196"/>
        <end position="311"/>
    </location>
</feature>
<evidence type="ECO:0000256" key="4">
    <source>
        <dbReference type="ARBA" id="ARBA00022695"/>
    </source>
</evidence>
<dbReference type="RefSeq" id="WP_023176049.1">
    <property type="nucleotide sequence ID" value="NC_022600.1"/>
</dbReference>
<protein>
    <recommendedName>
        <fullName evidence="2">DNA polymerase III subunit delta</fullName>
        <ecNumber evidence="1">2.7.7.7</ecNumber>
    </recommendedName>
</protein>
<dbReference type="Proteomes" id="UP000017396">
    <property type="component" value="Chromosome"/>
</dbReference>
<evidence type="ECO:0000256" key="2">
    <source>
        <dbReference type="ARBA" id="ARBA00017703"/>
    </source>
</evidence>
<organism evidence="11 12">
    <name type="scientific">Gloeobacter kilaueensis (strain ATCC BAA-2537 / CCAP 1431/1 / ULC 316 / JS1)</name>
    <dbReference type="NCBI Taxonomy" id="1183438"/>
    <lineage>
        <taxon>Bacteria</taxon>
        <taxon>Bacillati</taxon>
        <taxon>Cyanobacteriota</taxon>
        <taxon>Cyanophyceae</taxon>
        <taxon>Gloeobacterales</taxon>
        <taxon>Gloeobacteraceae</taxon>
        <taxon>Gloeobacter</taxon>
    </lineage>
</organism>
<comment type="catalytic activity">
    <reaction evidence="8">
        <text>DNA(n) + a 2'-deoxyribonucleoside 5'-triphosphate = DNA(n+1) + diphosphate</text>
        <dbReference type="Rhea" id="RHEA:22508"/>
        <dbReference type="Rhea" id="RHEA-COMP:17339"/>
        <dbReference type="Rhea" id="RHEA-COMP:17340"/>
        <dbReference type="ChEBI" id="CHEBI:33019"/>
        <dbReference type="ChEBI" id="CHEBI:61560"/>
        <dbReference type="ChEBI" id="CHEBI:173112"/>
        <dbReference type="EC" id="2.7.7.7"/>
    </reaction>
</comment>
<dbReference type="SUPFAM" id="SSF52540">
    <property type="entry name" value="P-loop containing nucleoside triphosphate hydrolases"/>
    <property type="match status" value="1"/>
</dbReference>
<dbReference type="OrthoDB" id="581300at2"/>
<dbReference type="AlphaFoldDB" id="U5QNT6"/>
<keyword evidence="5" id="KW-0235">DNA replication</keyword>
<comment type="similarity">
    <text evidence="7">Belongs to the DNA polymerase HolA subunit family.</text>
</comment>
<dbReference type="InterPro" id="IPR048466">
    <property type="entry name" value="DNA_pol3_delta-like_C"/>
</dbReference>
<dbReference type="Gene3D" id="1.20.272.10">
    <property type="match status" value="1"/>
</dbReference>
<dbReference type="GO" id="GO:0009360">
    <property type="term" value="C:DNA polymerase III complex"/>
    <property type="evidence" value="ECO:0007669"/>
    <property type="project" value="InterPro"/>
</dbReference>
<evidence type="ECO:0000259" key="10">
    <source>
        <dbReference type="Pfam" id="PF21694"/>
    </source>
</evidence>
<keyword evidence="6" id="KW-0239">DNA-directed DNA polymerase</keyword>
<name>U5QNT6_GLOK1</name>
<keyword evidence="12" id="KW-1185">Reference proteome</keyword>
<dbReference type="Gene3D" id="1.10.8.60">
    <property type="match status" value="1"/>
</dbReference>
<evidence type="ECO:0000256" key="3">
    <source>
        <dbReference type="ARBA" id="ARBA00022679"/>
    </source>
</evidence>
<keyword evidence="4 11" id="KW-0548">Nucleotidyltransferase</keyword>
<dbReference type="InterPro" id="IPR005790">
    <property type="entry name" value="DNA_polIII_delta"/>
</dbReference>
<dbReference type="EC" id="2.7.7.7" evidence="1"/>
<reference evidence="11 12" key="1">
    <citation type="journal article" date="2013" name="PLoS ONE">
        <title>Cultivation and Complete Genome Sequencing of Gloeobacter kilaueensis sp. nov., from a Lava Cave in Kilauea Caldera, Hawai'i.</title>
        <authorList>
            <person name="Saw J.H."/>
            <person name="Schatz M."/>
            <person name="Brown M.V."/>
            <person name="Kunkel D.D."/>
            <person name="Foster J.S."/>
            <person name="Shick H."/>
            <person name="Christensen S."/>
            <person name="Hou S."/>
            <person name="Wan X."/>
            <person name="Donachie S.P."/>
        </authorList>
    </citation>
    <scope>NUCLEOTIDE SEQUENCE [LARGE SCALE GENOMIC DNA]</scope>
    <source>
        <strain evidence="12">JS</strain>
    </source>
</reference>
<dbReference type="HOGENOM" id="CLU_044694_2_1_3"/>
<evidence type="ECO:0000256" key="5">
    <source>
        <dbReference type="ARBA" id="ARBA00022705"/>
    </source>
</evidence>
<dbReference type="Pfam" id="PF21694">
    <property type="entry name" value="DNA_pol3_delta_C"/>
    <property type="match status" value="1"/>
</dbReference>
<dbReference type="EMBL" id="CP003587">
    <property type="protein sequence ID" value="AGY60662.1"/>
    <property type="molecule type" value="Genomic_DNA"/>
</dbReference>
<dbReference type="Gene3D" id="3.40.50.300">
    <property type="entry name" value="P-loop containing nucleotide triphosphate hydrolases"/>
    <property type="match status" value="1"/>
</dbReference>
<dbReference type="InterPro" id="IPR010372">
    <property type="entry name" value="DNA_pol3_delta_N"/>
</dbReference>
<evidence type="ECO:0000259" key="9">
    <source>
        <dbReference type="Pfam" id="PF06144"/>
    </source>
</evidence>
<dbReference type="NCBIfam" id="TIGR01128">
    <property type="entry name" value="holA"/>
    <property type="match status" value="1"/>
</dbReference>
<dbReference type="InterPro" id="IPR027417">
    <property type="entry name" value="P-loop_NTPase"/>
</dbReference>
<sequence>MPVYLFWGEDDYRRQRAVEQLRSQVLDPAWADFNFQRYSGEQIIDALNEAVTPPFGSGGRLVWVDEPKIFSQCSEGQLAELTRTLPHIEERNHLLFSQTSKPDGRLKSTKLLTRLAQVREFALIPPWQEAKLKAQIQQIASERKIDLTASALQLLAEAVGNDTRRLDSELEKLALFAQGCKVEVDAVAALVPTTAQSSFQLAGALLAAQSSQALQLIADLLQRNEPALRILAVLVGQFRTWLLVCLAVEAGERDAQAIAAAAEIANPARVYFLQKEVERTSAARLGRVLPVLLNLEVHLKTGRPEQPALEVAALEIASLLR</sequence>
<evidence type="ECO:0000256" key="1">
    <source>
        <dbReference type="ARBA" id="ARBA00012417"/>
    </source>
</evidence>
<dbReference type="SUPFAM" id="SSF48019">
    <property type="entry name" value="post-AAA+ oligomerization domain-like"/>
    <property type="match status" value="1"/>
</dbReference>
<evidence type="ECO:0000256" key="8">
    <source>
        <dbReference type="ARBA" id="ARBA00049244"/>
    </source>
</evidence>
<feature type="domain" description="DNA polymerase III delta N-terminal" evidence="9">
    <location>
        <begin position="4"/>
        <end position="119"/>
    </location>
</feature>
<evidence type="ECO:0000256" key="6">
    <source>
        <dbReference type="ARBA" id="ARBA00022932"/>
    </source>
</evidence>
<accession>U5QNT6</accession>
<proteinExistence type="inferred from homology"/>
<dbReference type="InterPro" id="IPR008921">
    <property type="entry name" value="DNA_pol3_clamp-load_cplx_C"/>
</dbReference>
<gene>
    <name evidence="11" type="primary">holA</name>
    <name evidence="11" type="ORF">GKIL_4416</name>
</gene>
<evidence type="ECO:0000313" key="12">
    <source>
        <dbReference type="Proteomes" id="UP000017396"/>
    </source>
</evidence>
<keyword evidence="3 11" id="KW-0808">Transferase</keyword>